<reference evidence="2" key="1">
    <citation type="submission" date="2022-11" db="UniProtKB">
        <authorList>
            <consortium name="WormBaseParasite"/>
        </authorList>
    </citation>
    <scope>IDENTIFICATION</scope>
</reference>
<sequence>MKKNGGTSARNAPTVLIHI</sequence>
<evidence type="ECO:0000313" key="2">
    <source>
        <dbReference type="WBParaSite" id="nRc.2.0.1.t33298-RA"/>
    </source>
</evidence>
<dbReference type="WBParaSite" id="nRc.2.0.1.t33298-RA">
    <property type="protein sequence ID" value="nRc.2.0.1.t33298-RA"/>
    <property type="gene ID" value="nRc.2.0.1.g33298"/>
</dbReference>
<dbReference type="Proteomes" id="UP000887565">
    <property type="component" value="Unplaced"/>
</dbReference>
<name>A0A915K4P0_ROMCU</name>
<accession>A0A915K4P0</accession>
<keyword evidence="1" id="KW-1185">Reference proteome</keyword>
<evidence type="ECO:0000313" key="1">
    <source>
        <dbReference type="Proteomes" id="UP000887565"/>
    </source>
</evidence>
<proteinExistence type="predicted"/>
<organism evidence="1 2">
    <name type="scientific">Romanomermis culicivorax</name>
    <name type="common">Nematode worm</name>
    <dbReference type="NCBI Taxonomy" id="13658"/>
    <lineage>
        <taxon>Eukaryota</taxon>
        <taxon>Metazoa</taxon>
        <taxon>Ecdysozoa</taxon>
        <taxon>Nematoda</taxon>
        <taxon>Enoplea</taxon>
        <taxon>Dorylaimia</taxon>
        <taxon>Mermithida</taxon>
        <taxon>Mermithoidea</taxon>
        <taxon>Mermithidae</taxon>
        <taxon>Romanomermis</taxon>
    </lineage>
</organism>
<dbReference type="AlphaFoldDB" id="A0A915K4P0"/>
<protein>
    <submittedName>
        <fullName evidence="2">Uncharacterized protein</fullName>
    </submittedName>
</protein>